<keyword evidence="3" id="KW-1185">Reference proteome</keyword>
<evidence type="ECO:0000313" key="2">
    <source>
        <dbReference type="EMBL" id="PLW45943.1"/>
    </source>
</evidence>
<evidence type="ECO:0000313" key="3">
    <source>
        <dbReference type="Proteomes" id="UP000235388"/>
    </source>
</evidence>
<feature type="compositionally biased region" description="Low complexity" evidence="1">
    <location>
        <begin position="550"/>
        <end position="560"/>
    </location>
</feature>
<feature type="compositionally biased region" description="Basic residues" evidence="1">
    <location>
        <begin position="584"/>
        <end position="595"/>
    </location>
</feature>
<feature type="region of interest" description="Disordered" evidence="1">
    <location>
        <begin position="874"/>
        <end position="986"/>
    </location>
</feature>
<feature type="compositionally biased region" description="Polar residues" evidence="1">
    <location>
        <begin position="1055"/>
        <end position="1067"/>
    </location>
</feature>
<reference evidence="2 3" key="1">
    <citation type="submission" date="2017-11" db="EMBL/GenBank/DDBJ databases">
        <title>De novo assembly and phasing of dikaryotic genomes from two isolates of Puccinia coronata f. sp. avenae, the causal agent of oat crown rust.</title>
        <authorList>
            <person name="Miller M.E."/>
            <person name="Zhang Y."/>
            <person name="Omidvar V."/>
            <person name="Sperschneider J."/>
            <person name="Schwessinger B."/>
            <person name="Raley C."/>
            <person name="Palmer J.M."/>
            <person name="Garnica D."/>
            <person name="Upadhyaya N."/>
            <person name="Rathjen J."/>
            <person name="Taylor J.M."/>
            <person name="Park R.F."/>
            <person name="Dodds P.N."/>
            <person name="Hirsch C.D."/>
            <person name="Kianian S.F."/>
            <person name="Figueroa M."/>
        </authorList>
    </citation>
    <scope>NUCLEOTIDE SEQUENCE [LARGE SCALE GENOMIC DNA]</scope>
    <source>
        <strain evidence="2">12NC29</strain>
    </source>
</reference>
<comment type="caution">
    <text evidence="2">The sequence shown here is derived from an EMBL/GenBank/DDBJ whole genome shotgun (WGS) entry which is preliminary data.</text>
</comment>
<feature type="compositionally biased region" description="Low complexity" evidence="1">
    <location>
        <begin position="276"/>
        <end position="285"/>
    </location>
</feature>
<feature type="region of interest" description="Disordered" evidence="1">
    <location>
        <begin position="1"/>
        <end position="25"/>
    </location>
</feature>
<feature type="region of interest" description="Disordered" evidence="1">
    <location>
        <begin position="818"/>
        <end position="840"/>
    </location>
</feature>
<feature type="region of interest" description="Disordered" evidence="1">
    <location>
        <begin position="1368"/>
        <end position="1420"/>
    </location>
</feature>
<feature type="region of interest" description="Disordered" evidence="1">
    <location>
        <begin position="480"/>
        <end position="500"/>
    </location>
</feature>
<feature type="region of interest" description="Disordered" evidence="1">
    <location>
        <begin position="1046"/>
        <end position="1244"/>
    </location>
</feature>
<feature type="compositionally biased region" description="Polar residues" evidence="1">
    <location>
        <begin position="1006"/>
        <end position="1027"/>
    </location>
</feature>
<evidence type="ECO:0000256" key="1">
    <source>
        <dbReference type="SAM" id="MobiDB-lite"/>
    </source>
</evidence>
<accession>A0A2N5V7G4</accession>
<feature type="compositionally biased region" description="Low complexity" evidence="1">
    <location>
        <begin position="1156"/>
        <end position="1166"/>
    </location>
</feature>
<proteinExistence type="predicted"/>
<dbReference type="Proteomes" id="UP000235388">
    <property type="component" value="Unassembled WGS sequence"/>
</dbReference>
<feature type="compositionally biased region" description="Polar residues" evidence="1">
    <location>
        <begin position="902"/>
        <end position="920"/>
    </location>
</feature>
<feature type="region of interest" description="Disordered" evidence="1">
    <location>
        <begin position="148"/>
        <end position="177"/>
    </location>
</feature>
<name>A0A2N5V7G4_9BASI</name>
<feature type="region of interest" description="Disordered" evidence="1">
    <location>
        <begin position="1262"/>
        <end position="1300"/>
    </location>
</feature>
<feature type="compositionally biased region" description="Basic and acidic residues" evidence="1">
    <location>
        <begin position="1391"/>
        <end position="1406"/>
    </location>
</feature>
<sequence length="1471" mass="161409">MYPLSSSSSAAAGDSSSSSSSSWSANHSPNYIDRNTIANLLQPHLVLLSLQDSRLSLSQPIILSTSCYHSINQIIDQVIYSILISISSATEEEQSVELEVVLPIELDDLTSHGIYQVLRPALAQRSIQAAELGWMVYQNKLNSSQLNQPFSADYSPVNQQQQQQQQKHATAPLPHHEQTSTTILLSDLFLQLQIDCQILSPYNNTHQPWLKANTGHLHKSNHHRHQTHQTQENPLLNQPSVELFNQSLDLLVNPYYFDTLLESYHTLYKTVNLPLRQQQQQPNQQDSRGARTPKPQSTILQDRLMIYFLGVIQAFTNYLLEVIISIVQTRLPYPSAIQAHHLIGFMAQDDQIIDFLTIMETIQAKASLFPHSPLSPFCLVESSTSHHEKSATLKPLMLTPTMINKLGPASHSLNQIPQSAHAASGFTPLHSPFLPVSPRARLQTASLGNRGTVSGARLEKVMMASDGHTTTTTTAFQSFHHPHQFSSTPPAPSSTHRRLVSHRSLNSLPTRASTTAAHLDYPSPDLSLHPLPSAGPHSLLTYNPAASSALSPSHLLSSFHSPPPPEDPTAEHQATYRSVTIKRVSPKSKGRKQHPVQHAGTPTVAPPIASPAESQVLQRPPPAPVDTARAFAGHYGNHRSQKTVPQIIGFPTSTSEPSHRLGSIPYRPTLSTSSSSSIPSLRSSRTTPLTTPSADPSQMSKNDPKIRQPSDLVPSHQRSKSMTVTTSPLLGQPAPSSSSHVTAMDSNPKSLKSHKKGHSIAQPPGLGQRISFEQLMRSNETVKFSLTPGPCLDSVESPVSRHSSDSLSCSPDKSEQILIDPTEMISPKSKASKQLLPRSELLPRTRYQSQSFADTPPQLPELNKFEDQILSPSSNMSSLRSIHSEHNLSPLSSMSSKRRLPNNLSSMSQRIAASRTSDPSISDDLPKRQTQLQSLTEILNSDPPWLTGPIPKSRKSSSKTSQSSDQPNVIGALGLSTPHPVRSQVSQATSIATDFFKSHRYTQATSSSDGINAISQPQSAEHNQIPSGLQKKLRGFKSMISRRIKIKEEPHHPLPSTSAVKPHQSSAPELDPRSASSVSESRDLLNLTQPRIPPLENEEDPSNENPSSLKAEKQRAPTSSQARHSEESGTAPKNLPSKGMTSSPDRPAAQPGLTESIIASKAASASENRSRLRRSISLSSHLRRQQARDSEADGVFAQPLRRARSRGSKSRTVTENSNSSGLSRGTITDERGFRKTIAGEPEGRSDLDDIMALASRLNRRFRGSFDPRRPGSLDSLSLVQPDLASKQRRDRQETGSSVEDNFEISFAQELKPTMVNRIVFTSPTKKPIEATRTIYRSSDENILLSYYDSSSQSTAIDDEGSNFKEQLFDNQHERRSQKSSRGGAEGEEEEARGSRDHHSLLGEEGHGSSNSSSEDRDEYISLEGLKQMVLKLNAVVDQLSKPPPPDQRGNDDTVTAGLGIKRVDLLKMMID</sequence>
<feature type="compositionally biased region" description="Polar residues" evidence="1">
    <location>
        <begin position="928"/>
        <end position="939"/>
    </location>
</feature>
<dbReference type="EMBL" id="PGCJ01000123">
    <property type="protein sequence ID" value="PLW45943.1"/>
    <property type="molecule type" value="Genomic_DNA"/>
</dbReference>
<feature type="compositionally biased region" description="Low complexity" evidence="1">
    <location>
        <begin position="667"/>
        <end position="693"/>
    </location>
</feature>
<gene>
    <name evidence="2" type="ORF">PCANC_09738</name>
</gene>
<protein>
    <submittedName>
        <fullName evidence="2">Uncharacterized protein</fullName>
    </submittedName>
</protein>
<organism evidence="2 3">
    <name type="scientific">Puccinia coronata f. sp. avenae</name>
    <dbReference type="NCBI Taxonomy" id="200324"/>
    <lineage>
        <taxon>Eukaryota</taxon>
        <taxon>Fungi</taxon>
        <taxon>Dikarya</taxon>
        <taxon>Basidiomycota</taxon>
        <taxon>Pucciniomycotina</taxon>
        <taxon>Pucciniomycetes</taxon>
        <taxon>Pucciniales</taxon>
        <taxon>Pucciniaceae</taxon>
        <taxon>Puccinia</taxon>
    </lineage>
</organism>
<feature type="region of interest" description="Disordered" evidence="1">
    <location>
        <begin position="276"/>
        <end position="295"/>
    </location>
</feature>
<feature type="compositionally biased region" description="Polar residues" evidence="1">
    <location>
        <begin position="1210"/>
        <end position="1226"/>
    </location>
</feature>
<feature type="region of interest" description="Disordered" evidence="1">
    <location>
        <begin position="1006"/>
        <end position="1029"/>
    </location>
</feature>
<dbReference type="OrthoDB" id="5382203at2759"/>
<feature type="compositionally biased region" description="Polar residues" evidence="1">
    <location>
        <begin position="720"/>
        <end position="750"/>
    </location>
</feature>
<feature type="region of interest" description="Disordered" evidence="1">
    <location>
        <begin position="550"/>
        <end position="765"/>
    </location>
</feature>